<reference evidence="14" key="1">
    <citation type="submission" date="2022-07" db="EMBL/GenBank/DDBJ databases">
        <authorList>
            <person name="Otstavnykh N."/>
            <person name="Isaeva M."/>
            <person name="Bystritskaya E."/>
        </authorList>
    </citation>
    <scope>NUCLEOTIDE SEQUENCE</scope>
    <source>
        <strain evidence="14">10Alg 79</strain>
    </source>
</reference>
<feature type="signal peptide" evidence="11">
    <location>
        <begin position="1"/>
        <end position="31"/>
    </location>
</feature>
<evidence type="ECO:0000256" key="2">
    <source>
        <dbReference type="ARBA" id="ARBA00022448"/>
    </source>
</evidence>
<evidence type="ECO:0000313" key="14">
    <source>
        <dbReference type="EMBL" id="MDQ2094886.1"/>
    </source>
</evidence>
<dbReference type="Gene3D" id="3.40.190.10">
    <property type="entry name" value="Periplasmic binding protein-like II"/>
    <property type="match status" value="3"/>
</dbReference>
<comment type="subcellular location">
    <subcellularLocation>
        <location evidence="1">Membrane</location>
        <topology evidence="1">Multi-pass membrane protein</topology>
    </subcellularLocation>
</comment>
<dbReference type="EMBL" id="JANFFA010000003">
    <property type="protein sequence ID" value="MDQ2094886.1"/>
    <property type="molecule type" value="Genomic_DNA"/>
</dbReference>
<dbReference type="SMART" id="SM00062">
    <property type="entry name" value="PBPb"/>
    <property type="match status" value="1"/>
</dbReference>
<evidence type="ECO:0000256" key="10">
    <source>
        <dbReference type="SAM" id="Phobius"/>
    </source>
</evidence>
<evidence type="ECO:0000256" key="4">
    <source>
        <dbReference type="ARBA" id="ARBA00022989"/>
    </source>
</evidence>
<evidence type="ECO:0000313" key="15">
    <source>
        <dbReference type="Proteomes" id="UP001227162"/>
    </source>
</evidence>
<dbReference type="AlphaFoldDB" id="A0AAJ1UEP3"/>
<keyword evidence="11" id="KW-0732">Signal</keyword>
<evidence type="ECO:0000256" key="6">
    <source>
        <dbReference type="ARBA" id="ARBA00023136"/>
    </source>
</evidence>
<keyword evidence="9" id="KW-0407">Ion channel</keyword>
<accession>A0AAJ1UEP3</accession>
<keyword evidence="6 10" id="KW-0472">Membrane</keyword>
<keyword evidence="7" id="KW-0675">Receptor</keyword>
<evidence type="ECO:0000256" key="9">
    <source>
        <dbReference type="ARBA" id="ARBA00023303"/>
    </source>
</evidence>
<keyword evidence="3 10" id="KW-0812">Transmembrane</keyword>
<dbReference type="Pfam" id="PF00060">
    <property type="entry name" value="Lig_chan"/>
    <property type="match status" value="1"/>
</dbReference>
<dbReference type="InterPro" id="IPR001320">
    <property type="entry name" value="Iontro_rcpt_C"/>
</dbReference>
<evidence type="ECO:0000256" key="5">
    <source>
        <dbReference type="ARBA" id="ARBA00023065"/>
    </source>
</evidence>
<dbReference type="SUPFAM" id="SSF81324">
    <property type="entry name" value="Voltage-gated potassium channels"/>
    <property type="match status" value="1"/>
</dbReference>
<dbReference type="PANTHER" id="PTHR18966">
    <property type="entry name" value="IONOTROPIC GLUTAMATE RECEPTOR"/>
    <property type="match status" value="1"/>
</dbReference>
<feature type="domain" description="Ionotropic glutamate receptor C-terminal" evidence="13">
    <location>
        <begin position="35"/>
        <end position="360"/>
    </location>
</feature>
<keyword evidence="4 10" id="KW-1133">Transmembrane helix</keyword>
<dbReference type="InterPro" id="IPR015683">
    <property type="entry name" value="Ionotropic_Glu_rcpt"/>
</dbReference>
<evidence type="ECO:0000256" key="11">
    <source>
        <dbReference type="SAM" id="SignalP"/>
    </source>
</evidence>
<sequence>MKHTIFHAVSGLLALLFAGLIAGSFATRAHAQDDTLTFATIERPPFAFTENGEQRGFSIDLMNAIGAEIGKTITYRQMPQFMDMLAAVEAGEVDGAIANISITAERERKLDFSQPIFQSGLRVMVPAEPDTRSLIGMLFNRDIALFLLGAIGFLALGGMAMWAFERHRQPYFDRPAREALFPSFWWALNLVVNGGFEERVPQSRPGRVFAVILVVSSLFIVSIFVARITAAMTVEAITSSVDSLSDLETRQVATTEGSTASAFLDSRGIPHLRVADLSNLLSGYETDAYDAVVFDGPILSYFIRTHPEVGARLLPQTWQRESYGIALPSGSPLREDINRALLSLRESGQYNDLQTRYFGTSP</sequence>
<gene>
    <name evidence="14" type="ORF">NOI20_12255</name>
</gene>
<dbReference type="InterPro" id="IPR001638">
    <property type="entry name" value="Solute-binding_3/MltF_N"/>
</dbReference>
<evidence type="ECO:0000259" key="12">
    <source>
        <dbReference type="SMART" id="SM00062"/>
    </source>
</evidence>
<evidence type="ECO:0000256" key="7">
    <source>
        <dbReference type="ARBA" id="ARBA00023170"/>
    </source>
</evidence>
<feature type="transmembrane region" description="Helical" evidence="10">
    <location>
        <begin position="176"/>
        <end position="196"/>
    </location>
</feature>
<dbReference type="Proteomes" id="UP001227162">
    <property type="component" value="Unassembled WGS sequence"/>
</dbReference>
<dbReference type="SMART" id="SM00079">
    <property type="entry name" value="PBPe"/>
    <property type="match status" value="1"/>
</dbReference>
<dbReference type="Pfam" id="PF00497">
    <property type="entry name" value="SBP_bac_3"/>
    <property type="match status" value="1"/>
</dbReference>
<dbReference type="GO" id="GO:0015276">
    <property type="term" value="F:ligand-gated monoatomic ion channel activity"/>
    <property type="evidence" value="ECO:0007669"/>
    <property type="project" value="InterPro"/>
</dbReference>
<feature type="transmembrane region" description="Helical" evidence="10">
    <location>
        <begin position="208"/>
        <end position="230"/>
    </location>
</feature>
<feature type="domain" description="Solute-binding protein family 3/N-terminal" evidence="12">
    <location>
        <begin position="35"/>
        <end position="361"/>
    </location>
</feature>
<name>A0AAJ1UEP3_9RHOB</name>
<keyword evidence="5" id="KW-0406">Ion transport</keyword>
<feature type="transmembrane region" description="Helical" evidence="10">
    <location>
        <begin position="143"/>
        <end position="164"/>
    </location>
</feature>
<feature type="chain" id="PRO_5042477107" evidence="11">
    <location>
        <begin position="32"/>
        <end position="362"/>
    </location>
</feature>
<dbReference type="SUPFAM" id="SSF53850">
    <property type="entry name" value="Periplasmic binding protein-like II"/>
    <property type="match status" value="1"/>
</dbReference>
<evidence type="ECO:0000256" key="3">
    <source>
        <dbReference type="ARBA" id="ARBA00022692"/>
    </source>
</evidence>
<evidence type="ECO:0000259" key="13">
    <source>
        <dbReference type="SMART" id="SM00079"/>
    </source>
</evidence>
<proteinExistence type="predicted"/>
<evidence type="ECO:0000256" key="8">
    <source>
        <dbReference type="ARBA" id="ARBA00023180"/>
    </source>
</evidence>
<reference evidence="14" key="2">
    <citation type="submission" date="2023-04" db="EMBL/GenBank/DDBJ databases">
        <title>'Rhodoalgimonas zhirmunskyi' gen. nov., isolated from a red alga.</title>
        <authorList>
            <person name="Nedashkovskaya O.I."/>
            <person name="Otstavnykh N.Y."/>
            <person name="Bystritskaya E.P."/>
            <person name="Balabanova L.A."/>
            <person name="Isaeva M.P."/>
        </authorList>
    </citation>
    <scope>NUCLEOTIDE SEQUENCE</scope>
    <source>
        <strain evidence="14">10Alg 79</strain>
    </source>
</reference>
<keyword evidence="8" id="KW-0325">Glycoprotein</keyword>
<keyword evidence="15" id="KW-1185">Reference proteome</keyword>
<dbReference type="Gene3D" id="1.10.287.70">
    <property type="match status" value="1"/>
</dbReference>
<evidence type="ECO:0000256" key="1">
    <source>
        <dbReference type="ARBA" id="ARBA00004141"/>
    </source>
</evidence>
<dbReference type="GO" id="GO:0016020">
    <property type="term" value="C:membrane"/>
    <property type="evidence" value="ECO:0007669"/>
    <property type="project" value="UniProtKB-SubCell"/>
</dbReference>
<comment type="caution">
    <text evidence="14">The sequence shown here is derived from an EMBL/GenBank/DDBJ whole genome shotgun (WGS) entry which is preliminary data.</text>
</comment>
<protein>
    <submittedName>
        <fullName evidence="14">Transporter substrate-binding domain-containing protein</fullName>
    </submittedName>
</protein>
<dbReference type="RefSeq" id="WP_317626494.1">
    <property type="nucleotide sequence ID" value="NZ_JANFFA010000003.1"/>
</dbReference>
<organism evidence="14 15">
    <name type="scientific">Rhodalgimonas zhirmunskyi</name>
    <dbReference type="NCBI Taxonomy" id="2964767"/>
    <lineage>
        <taxon>Bacteria</taxon>
        <taxon>Pseudomonadati</taxon>
        <taxon>Pseudomonadota</taxon>
        <taxon>Alphaproteobacteria</taxon>
        <taxon>Rhodobacterales</taxon>
        <taxon>Roseobacteraceae</taxon>
        <taxon>Rhodalgimonas</taxon>
    </lineage>
</organism>
<keyword evidence="2" id="KW-0813">Transport</keyword>